<dbReference type="STRING" id="417292.SAMN05421806_101583"/>
<feature type="compositionally biased region" description="Gly residues" evidence="5">
    <location>
        <begin position="233"/>
        <end position="247"/>
    </location>
</feature>
<evidence type="ECO:0000256" key="2">
    <source>
        <dbReference type="ARBA" id="ARBA00022729"/>
    </source>
</evidence>
<keyword evidence="4" id="KW-0865">Zymogen</keyword>
<feature type="region of interest" description="Disordered" evidence="5">
    <location>
        <begin position="225"/>
        <end position="259"/>
    </location>
</feature>
<proteinExistence type="inferred from homology"/>
<dbReference type="PANTHER" id="PTHR34218">
    <property type="entry name" value="PEPTIDASE S45 PENICILLIN AMIDASE"/>
    <property type="match status" value="1"/>
</dbReference>
<dbReference type="AlphaFoldDB" id="A0A1G8U1T6"/>
<dbReference type="Pfam" id="PF01804">
    <property type="entry name" value="Penicil_amidase"/>
    <property type="match status" value="1"/>
</dbReference>
<comment type="similarity">
    <text evidence="1">Belongs to the peptidase S45 family.</text>
</comment>
<name>A0A1G8U1T6_9ACTN</name>
<evidence type="ECO:0000256" key="5">
    <source>
        <dbReference type="SAM" id="MobiDB-lite"/>
    </source>
</evidence>
<dbReference type="InterPro" id="IPR043147">
    <property type="entry name" value="Penicillin_amidase_A-knob"/>
</dbReference>
<dbReference type="Gene3D" id="2.30.120.10">
    <property type="match status" value="1"/>
</dbReference>
<dbReference type="InterPro" id="IPR043146">
    <property type="entry name" value="Penicillin_amidase_N_B-knob"/>
</dbReference>
<dbReference type="Gene3D" id="1.10.439.10">
    <property type="entry name" value="Penicillin Amidohydrolase, domain 1"/>
    <property type="match status" value="1"/>
</dbReference>
<organism evidence="6 7">
    <name type="scientific">Streptomyces indicus</name>
    <dbReference type="NCBI Taxonomy" id="417292"/>
    <lineage>
        <taxon>Bacteria</taxon>
        <taxon>Bacillati</taxon>
        <taxon>Actinomycetota</taxon>
        <taxon>Actinomycetes</taxon>
        <taxon>Kitasatosporales</taxon>
        <taxon>Streptomycetaceae</taxon>
        <taxon>Streptomyces</taxon>
    </lineage>
</organism>
<dbReference type="Gene3D" id="3.60.20.10">
    <property type="entry name" value="Glutamine Phosphoribosylpyrophosphate, subunit 1, domain 1"/>
    <property type="match status" value="1"/>
</dbReference>
<keyword evidence="3" id="KW-0378">Hydrolase</keyword>
<evidence type="ECO:0000256" key="1">
    <source>
        <dbReference type="ARBA" id="ARBA00006586"/>
    </source>
</evidence>
<feature type="compositionally biased region" description="Low complexity" evidence="5">
    <location>
        <begin position="248"/>
        <end position="259"/>
    </location>
</feature>
<dbReference type="Proteomes" id="UP000199155">
    <property type="component" value="Unassembled WGS sequence"/>
</dbReference>
<dbReference type="OrthoDB" id="4759017at2"/>
<gene>
    <name evidence="6" type="ORF">SAMN05421806_101583</name>
</gene>
<dbReference type="InterPro" id="IPR023343">
    <property type="entry name" value="Penicillin_amidase_dom1"/>
</dbReference>
<reference evidence="6 7" key="1">
    <citation type="submission" date="2016-10" db="EMBL/GenBank/DDBJ databases">
        <authorList>
            <person name="de Groot N.N."/>
        </authorList>
    </citation>
    <scope>NUCLEOTIDE SEQUENCE [LARGE SCALE GENOMIC DNA]</scope>
    <source>
        <strain evidence="6 7">CGMCC 4.5727</strain>
    </source>
</reference>
<evidence type="ECO:0000256" key="3">
    <source>
        <dbReference type="ARBA" id="ARBA00022801"/>
    </source>
</evidence>
<feature type="compositionally biased region" description="Gly residues" evidence="5">
    <location>
        <begin position="115"/>
        <end position="127"/>
    </location>
</feature>
<dbReference type="GO" id="GO:0017000">
    <property type="term" value="P:antibiotic biosynthetic process"/>
    <property type="evidence" value="ECO:0007669"/>
    <property type="project" value="InterPro"/>
</dbReference>
<evidence type="ECO:0000256" key="4">
    <source>
        <dbReference type="ARBA" id="ARBA00023145"/>
    </source>
</evidence>
<dbReference type="PANTHER" id="PTHR34218:SF3">
    <property type="entry name" value="ACYL-HOMOSERINE LACTONE ACYLASE PVDQ"/>
    <property type="match status" value="1"/>
</dbReference>
<accession>A0A1G8U1T6</accession>
<dbReference type="InterPro" id="IPR029055">
    <property type="entry name" value="Ntn_hydrolases_N"/>
</dbReference>
<keyword evidence="2" id="KW-0732">Signal</keyword>
<protein>
    <submittedName>
        <fullName evidence="6">Acyl-homoserine-lactone acylase</fullName>
    </submittedName>
</protein>
<dbReference type="EMBL" id="FNFF01000001">
    <property type="protein sequence ID" value="SDJ47689.1"/>
    <property type="molecule type" value="Genomic_DNA"/>
</dbReference>
<evidence type="ECO:0000313" key="6">
    <source>
        <dbReference type="EMBL" id="SDJ47689.1"/>
    </source>
</evidence>
<feature type="region of interest" description="Disordered" evidence="5">
    <location>
        <begin position="98"/>
        <end position="136"/>
    </location>
</feature>
<evidence type="ECO:0000313" key="7">
    <source>
        <dbReference type="Proteomes" id="UP000199155"/>
    </source>
</evidence>
<sequence>MDAIRSTPRRFFGGWSRRTAGAALACGLVAGGGVLLPTAPAGAEDGGTVQIRRTAYGIPHIVAEDFGGLGYGYGYAYAQDNVCLLAETVATVRGERSRFFGPRDGEAGSADGTAPGNGGPSGQEGPGEGPPYNLASDTYYSALRKDGTVRQLLRQKAPLGPSRDARELVAGYVDGFNRYLRDTGAAGLPDPQCKGKPWVRPVTQDDIWHILYDINGSSGAVPYAPAIGDAKPGQGGTDGTGSGGGGPARAEAAEGAPASNGWAVGREAMRPGAGNAMVLANPHLPWVGSSRFYQVQLTIPGSYDVAGAGLAGMPVVAIGHNERVAWAHTASDAQHATLYRLKLDPKDPARYLVDGRSERMRRTTVPVAVREADGSVRTVERTVYRSRFGAVLGLGWSKSTAYAVRDANASNLRSLDTWLAMGRASDLGELRSAQDRIQGIPWTYTQAADSGGTTYFTDSSAVPHLTDEQLKRCAVAGEEEALDGSTAACAWGSDPDALVPGVYGPAAQPKLTRGDFVANSNNGPRYTNPAAPLTGFPAVYDHGRLGPRAQLGLDMIAGRADGSDGLGAPGFDLGTLRASMLGNRVLSAEQGRADVVALCRERPRLRATDGSLVDVRKACAALGSWGGRAHPDRRGAALWTAFHELLLGQEESWAKVPYDPAEPLTTPRGIDVTRPVVGRTLADAVQMFAAEGLPADAPLGAVQRWAGIALPGCDGEQGCFNVMDAGPDSGTGSPVRGAFGTTFLMAVTLTDDGPRAATLLTYGQSANPRSPHYTDQTRLFARGRWVTERFTQEEILADPQLKVTTLRR</sequence>
<dbReference type="GO" id="GO:0016811">
    <property type="term" value="F:hydrolase activity, acting on carbon-nitrogen (but not peptide) bonds, in linear amides"/>
    <property type="evidence" value="ECO:0007669"/>
    <property type="project" value="InterPro"/>
</dbReference>
<dbReference type="Gene3D" id="1.10.1400.10">
    <property type="match status" value="1"/>
</dbReference>
<dbReference type="RefSeq" id="WP_093607024.1">
    <property type="nucleotide sequence ID" value="NZ_FNFF01000001.1"/>
</dbReference>
<dbReference type="SUPFAM" id="SSF56235">
    <property type="entry name" value="N-terminal nucleophile aminohydrolases (Ntn hydrolases)"/>
    <property type="match status" value="1"/>
</dbReference>
<dbReference type="InterPro" id="IPR002692">
    <property type="entry name" value="S45"/>
</dbReference>
<keyword evidence="7" id="KW-1185">Reference proteome</keyword>